<dbReference type="EMBL" id="DXEM01000021">
    <property type="protein sequence ID" value="HIX67823.1"/>
    <property type="molecule type" value="Genomic_DNA"/>
</dbReference>
<dbReference type="GO" id="GO:0003676">
    <property type="term" value="F:nucleic acid binding"/>
    <property type="evidence" value="ECO:0007669"/>
    <property type="project" value="InterPro"/>
</dbReference>
<name>A0A9D1WV42_9FIRM</name>
<dbReference type="InterPro" id="IPR038720">
    <property type="entry name" value="YprB_RNase_H-like_dom"/>
</dbReference>
<gene>
    <name evidence="2" type="ORF">H9735_06810</name>
</gene>
<sequence length="309" mass="35712">MKKQKKNCLFFDIETTGLAADISAIVVIGCRTSEGDCIQWFNEDGFSQKEILKDFLNYCTDWDQLVSFNGATFDLPFLQTKIKEYGLSDSLSEKEHLDLYKELRPYRHLFPLSRFRQKDLETYLGIHRKDTLSGRKVIKAYQSWIASGDTSWKEQVLLHNKEDLDGLVAVSDLLCYPALESGEFSIQKALISHSSFQAELLLNQPFPKAARFEKDGLSLEINEELAILEEPLQEGMLRHYYPNPKDYYYLPKEDIIIPKSMKSFVDASSRIPASPSNCYSKFKPEHDFFEDSASMQTFLVHNIHYLLKK</sequence>
<reference evidence="2" key="2">
    <citation type="submission" date="2021-04" db="EMBL/GenBank/DDBJ databases">
        <authorList>
            <person name="Gilroy R."/>
        </authorList>
    </citation>
    <scope>NUCLEOTIDE SEQUENCE</scope>
    <source>
        <strain evidence="2">CHK191-13928</strain>
    </source>
</reference>
<organism evidence="2 3">
    <name type="scientific">Candidatus Anaerostipes excrementavium</name>
    <dbReference type="NCBI Taxonomy" id="2838463"/>
    <lineage>
        <taxon>Bacteria</taxon>
        <taxon>Bacillati</taxon>
        <taxon>Bacillota</taxon>
        <taxon>Clostridia</taxon>
        <taxon>Lachnospirales</taxon>
        <taxon>Lachnospiraceae</taxon>
        <taxon>Anaerostipes</taxon>
    </lineage>
</organism>
<dbReference type="Proteomes" id="UP000886721">
    <property type="component" value="Unassembled WGS sequence"/>
</dbReference>
<reference evidence="2" key="1">
    <citation type="journal article" date="2021" name="PeerJ">
        <title>Extensive microbial diversity within the chicken gut microbiome revealed by metagenomics and culture.</title>
        <authorList>
            <person name="Gilroy R."/>
            <person name="Ravi A."/>
            <person name="Getino M."/>
            <person name="Pursley I."/>
            <person name="Horton D.L."/>
            <person name="Alikhan N.F."/>
            <person name="Baker D."/>
            <person name="Gharbi K."/>
            <person name="Hall N."/>
            <person name="Watson M."/>
            <person name="Adriaenssens E.M."/>
            <person name="Foster-Nyarko E."/>
            <person name="Jarju S."/>
            <person name="Secka A."/>
            <person name="Antonio M."/>
            <person name="Oren A."/>
            <person name="Chaudhuri R.R."/>
            <person name="La Ragione R."/>
            <person name="Hildebrand F."/>
            <person name="Pallen M.J."/>
        </authorList>
    </citation>
    <scope>NUCLEOTIDE SEQUENCE</scope>
    <source>
        <strain evidence="2">CHK191-13928</strain>
    </source>
</reference>
<dbReference type="InterPro" id="IPR036397">
    <property type="entry name" value="RNaseH_sf"/>
</dbReference>
<dbReference type="Gene3D" id="3.30.420.10">
    <property type="entry name" value="Ribonuclease H-like superfamily/Ribonuclease H"/>
    <property type="match status" value="1"/>
</dbReference>
<dbReference type="InterPro" id="IPR012337">
    <property type="entry name" value="RNaseH-like_sf"/>
</dbReference>
<dbReference type="AlphaFoldDB" id="A0A9D1WV42"/>
<dbReference type="Pfam" id="PF13482">
    <property type="entry name" value="RNase_H_2"/>
    <property type="match status" value="1"/>
</dbReference>
<evidence type="ECO:0000259" key="1">
    <source>
        <dbReference type="Pfam" id="PF13482"/>
    </source>
</evidence>
<protein>
    <submittedName>
        <fullName evidence="2">Ribonuclease H-like domain-containing protein</fullName>
    </submittedName>
</protein>
<proteinExistence type="predicted"/>
<evidence type="ECO:0000313" key="3">
    <source>
        <dbReference type="Proteomes" id="UP000886721"/>
    </source>
</evidence>
<accession>A0A9D1WV42</accession>
<dbReference type="PANTHER" id="PTHR38462:SF1">
    <property type="entry name" value="YPRB RIBONUCLEASE H-LIKE DOMAIN-CONTAINING PROTEIN"/>
    <property type="match status" value="1"/>
</dbReference>
<comment type="caution">
    <text evidence="2">The sequence shown here is derived from an EMBL/GenBank/DDBJ whole genome shotgun (WGS) entry which is preliminary data.</text>
</comment>
<evidence type="ECO:0000313" key="2">
    <source>
        <dbReference type="EMBL" id="HIX67823.1"/>
    </source>
</evidence>
<dbReference type="PANTHER" id="PTHR38462">
    <property type="entry name" value="EXONUCLEASE-LIKE PROTEIN"/>
    <property type="match status" value="1"/>
</dbReference>
<dbReference type="SUPFAM" id="SSF53098">
    <property type="entry name" value="Ribonuclease H-like"/>
    <property type="match status" value="1"/>
</dbReference>
<feature type="domain" description="YprB ribonuclease H-like" evidence="1">
    <location>
        <begin position="9"/>
        <end position="173"/>
    </location>
</feature>